<evidence type="ECO:0000313" key="8">
    <source>
        <dbReference type="Proteomes" id="UP000199207"/>
    </source>
</evidence>
<evidence type="ECO:0000256" key="4">
    <source>
        <dbReference type="SAM" id="Coils"/>
    </source>
</evidence>
<keyword evidence="4" id="KW-0175">Coiled coil</keyword>
<evidence type="ECO:0000313" key="7">
    <source>
        <dbReference type="EMBL" id="SFD09318.1"/>
    </source>
</evidence>
<dbReference type="GO" id="GO:0004527">
    <property type="term" value="F:exonuclease activity"/>
    <property type="evidence" value="ECO:0007669"/>
    <property type="project" value="UniProtKB-KW"/>
</dbReference>
<keyword evidence="7" id="KW-0540">Nuclease</keyword>
<dbReference type="Proteomes" id="UP000199207">
    <property type="component" value="Unassembled WGS sequence"/>
</dbReference>
<comment type="similarity">
    <text evidence="1">Belongs to the SMC family. SbcC subfamily.</text>
</comment>
<organism evidence="7 8">
    <name type="scientific">Streptomyces aidingensis</name>
    <dbReference type="NCBI Taxonomy" id="910347"/>
    <lineage>
        <taxon>Bacteria</taxon>
        <taxon>Bacillati</taxon>
        <taxon>Actinomycetota</taxon>
        <taxon>Actinomycetes</taxon>
        <taxon>Kitasatosporales</taxon>
        <taxon>Streptomycetaceae</taxon>
        <taxon>Streptomyces</taxon>
    </lineage>
</organism>
<dbReference type="EMBL" id="FOLM01000009">
    <property type="protein sequence ID" value="SFD09318.1"/>
    <property type="molecule type" value="Genomic_DNA"/>
</dbReference>
<feature type="coiled-coil region" evidence="4">
    <location>
        <begin position="636"/>
        <end position="694"/>
    </location>
</feature>
<gene>
    <name evidence="7" type="ORF">SAMN05421773_109193</name>
</gene>
<evidence type="ECO:0000256" key="5">
    <source>
        <dbReference type="SAM" id="MobiDB-lite"/>
    </source>
</evidence>
<evidence type="ECO:0000256" key="3">
    <source>
        <dbReference type="ARBA" id="ARBA00013368"/>
    </source>
</evidence>
<dbReference type="GO" id="GO:0006302">
    <property type="term" value="P:double-strand break repair"/>
    <property type="evidence" value="ECO:0007669"/>
    <property type="project" value="InterPro"/>
</dbReference>
<feature type="domain" description="Rad50/SbcC-type AAA" evidence="6">
    <location>
        <begin position="5"/>
        <end position="197"/>
    </location>
</feature>
<dbReference type="PANTHER" id="PTHR32114:SF2">
    <property type="entry name" value="ABC TRANSPORTER ABCH.3"/>
    <property type="match status" value="1"/>
</dbReference>
<evidence type="ECO:0000259" key="6">
    <source>
        <dbReference type="Pfam" id="PF13476"/>
    </source>
</evidence>
<dbReference type="InterPro" id="IPR027417">
    <property type="entry name" value="P-loop_NTPase"/>
</dbReference>
<dbReference type="GO" id="GO:0016887">
    <property type="term" value="F:ATP hydrolysis activity"/>
    <property type="evidence" value="ECO:0007669"/>
    <property type="project" value="InterPro"/>
</dbReference>
<evidence type="ECO:0000256" key="2">
    <source>
        <dbReference type="ARBA" id="ARBA00011322"/>
    </source>
</evidence>
<dbReference type="AlphaFoldDB" id="A0A1I1PNU6"/>
<comment type="subunit">
    <text evidence="2">Heterodimer of SbcC and SbcD.</text>
</comment>
<dbReference type="PANTHER" id="PTHR32114">
    <property type="entry name" value="ABC TRANSPORTER ABCH.3"/>
    <property type="match status" value="1"/>
</dbReference>
<dbReference type="RefSeq" id="WP_093839807.1">
    <property type="nucleotide sequence ID" value="NZ_FOLM01000009.1"/>
</dbReference>
<keyword evidence="8" id="KW-1185">Reference proteome</keyword>
<dbReference type="Gene3D" id="3.40.50.300">
    <property type="entry name" value="P-loop containing nucleotide triphosphate hydrolases"/>
    <property type="match status" value="2"/>
</dbReference>
<dbReference type="Pfam" id="PF13558">
    <property type="entry name" value="SbcC_Walker_B"/>
    <property type="match status" value="1"/>
</dbReference>
<dbReference type="STRING" id="910347.SAMN05421773_109193"/>
<name>A0A1I1PNU6_9ACTN</name>
<feature type="compositionally biased region" description="Basic and acidic residues" evidence="5">
    <location>
        <begin position="530"/>
        <end position="540"/>
    </location>
</feature>
<dbReference type="InterPro" id="IPR038729">
    <property type="entry name" value="Rad50/SbcC_AAA"/>
</dbReference>
<proteinExistence type="inferred from homology"/>
<dbReference type="Pfam" id="PF13476">
    <property type="entry name" value="AAA_23"/>
    <property type="match status" value="1"/>
</dbReference>
<reference evidence="7 8" key="1">
    <citation type="submission" date="2016-10" db="EMBL/GenBank/DDBJ databases">
        <authorList>
            <person name="de Groot N.N."/>
        </authorList>
    </citation>
    <scope>NUCLEOTIDE SEQUENCE [LARGE SCALE GENOMIC DNA]</scope>
    <source>
        <strain evidence="7 8">CGMCC 4.5739</strain>
    </source>
</reference>
<keyword evidence="7" id="KW-0269">Exonuclease</keyword>
<feature type="coiled-coil region" evidence="4">
    <location>
        <begin position="250"/>
        <end position="304"/>
    </location>
</feature>
<sequence>MRLHSLRLAAFGPFGGRQHIDFDRLAADGLFLLHGPTGAGKTSVLDAVCYALYGSVPGARQGQELRSDHAEQDTLTEVVLDFTLAGRRLEITRRPEQDRPKKRGTGLTREKAYSALRERDPATGGWRALSRSHQEIGIELRDLLVMSREEFCQVVLLPQGEFARFLRAGAEDRARLLGRLFDTRRFAAAEEHLDEQRRAALEQVRTGDERLLALAHRIQQAAGGPGGAELPAAGDPALAGAVLRLAAQARADARERLEIARLAAEAAEAAHHAARQGRDTAAALHTLQQRHRQARARQEALRERQPEREAARALLDRARAAAAVAPALDLYTEAEAEHRTARREETLARAGLPEDLAGAPAETLAGRERALRQESGTLAAARAAEDRAGRLAAEIEALDETVRRDGERLAADQEALARAEATRHRLGTALEAARQAGRDTERLEHLLAGERRRLRAAARRDALAEDADALAAAHTRAAREADTARAGWLDVRERRLAGLAAELAGRLRPGQPCAVCGSPEHPAPAPRSPGHVDREQEDAARQTLEQAEEHREELARRLAALRAEHAAAAEDAGNEPLPALTERVTALEQRLAAARAAAAGATAAEEDLARAEAGRTGLAARIEEGHRTAAGRASRRAALAAELAALQKELARARGDAPSVAERAARLEREAGLLAEAATAATRAEQTAARLKEADARLATAAYRAGFETPERAREALLPETGQRELADRLEQWSREEAEIRAVLGDLATVRAAAAPPADPEAAGAAADAALHRVRDTSAAHRAAADRCAELDRLSAEAAGAVRQLAPMRARGARIARLADLVRGRTADNLYRMRLETYVLAARLERVAAAAGDRLGAMSAGRYALTHTDVPVSRGRSGLGLRVLDAWTGRERDTATLSGGESFYVSLALALGLADVVAEEAGGQRLDSLFIDEGFGSLDEQTLDEVLDVLDGLREQERSVGIVSHVPDLRARIPARLEVVKGRRGSTLRQRAAPGAV</sequence>
<evidence type="ECO:0000256" key="1">
    <source>
        <dbReference type="ARBA" id="ARBA00006930"/>
    </source>
</evidence>
<keyword evidence="7" id="KW-0378">Hydrolase</keyword>
<dbReference type="SUPFAM" id="SSF52540">
    <property type="entry name" value="P-loop containing nucleoside triphosphate hydrolases"/>
    <property type="match status" value="1"/>
</dbReference>
<feature type="region of interest" description="Disordered" evidence="5">
    <location>
        <begin position="518"/>
        <end position="553"/>
    </location>
</feature>
<protein>
    <recommendedName>
        <fullName evidence="3">Nuclease SbcCD subunit C</fullName>
    </recommendedName>
</protein>
<accession>A0A1I1PNU6</accession>
<dbReference type="OrthoDB" id="9795626at2"/>